<reference evidence="10" key="1">
    <citation type="submission" date="2020-06" db="EMBL/GenBank/DDBJ databases">
        <authorList>
            <consortium name="Plant Systems Biology data submission"/>
        </authorList>
    </citation>
    <scope>NUCLEOTIDE SEQUENCE</scope>
    <source>
        <strain evidence="10">D6</strain>
    </source>
</reference>
<comment type="caution">
    <text evidence="10">The sequence shown here is derived from an EMBL/GenBank/DDBJ whole genome shotgun (WGS) entry which is preliminary data.</text>
</comment>
<dbReference type="Pfam" id="PF10609">
    <property type="entry name" value="ParA"/>
    <property type="match status" value="1"/>
</dbReference>
<dbReference type="CDD" id="cd02037">
    <property type="entry name" value="Mrp_NBP35"/>
    <property type="match status" value="1"/>
</dbReference>
<dbReference type="InterPro" id="IPR044304">
    <property type="entry name" value="NUBPL-like"/>
</dbReference>
<name>A0A9N8DA40_9STRA</name>
<feature type="chain" id="PRO_5040137420" evidence="7">
    <location>
        <begin position="27"/>
        <end position="554"/>
    </location>
</feature>
<dbReference type="PANTHER" id="PTHR42961:SF2">
    <property type="entry name" value="IRON-SULFUR PROTEIN NUBPL"/>
    <property type="match status" value="1"/>
</dbReference>
<organism evidence="10 11">
    <name type="scientific">Seminavis robusta</name>
    <dbReference type="NCBI Taxonomy" id="568900"/>
    <lineage>
        <taxon>Eukaryota</taxon>
        <taxon>Sar</taxon>
        <taxon>Stramenopiles</taxon>
        <taxon>Ochrophyta</taxon>
        <taxon>Bacillariophyta</taxon>
        <taxon>Bacillariophyceae</taxon>
        <taxon>Bacillariophycidae</taxon>
        <taxon>Naviculales</taxon>
        <taxon>Naviculaceae</taxon>
        <taxon>Seminavis</taxon>
    </lineage>
</organism>
<keyword evidence="5" id="KW-0411">Iron-sulfur</keyword>
<dbReference type="EMBL" id="CAICTM010000030">
    <property type="protein sequence ID" value="CAB9498015.1"/>
    <property type="molecule type" value="Genomic_DNA"/>
</dbReference>
<evidence type="ECO:0000259" key="8">
    <source>
        <dbReference type="Pfam" id="PF01883"/>
    </source>
</evidence>
<dbReference type="InterPro" id="IPR038492">
    <property type="entry name" value="GBBH-like_N_sf"/>
</dbReference>
<dbReference type="OrthoDB" id="1741334at2759"/>
<dbReference type="Proteomes" id="UP001153069">
    <property type="component" value="Unassembled WGS sequence"/>
</dbReference>
<keyword evidence="2" id="KW-0547">Nucleotide-binding</keyword>
<evidence type="ECO:0000313" key="10">
    <source>
        <dbReference type="EMBL" id="CAB9498015.1"/>
    </source>
</evidence>
<dbReference type="GO" id="GO:0016226">
    <property type="term" value="P:iron-sulfur cluster assembly"/>
    <property type="evidence" value="ECO:0007669"/>
    <property type="project" value="InterPro"/>
</dbReference>
<dbReference type="SUPFAM" id="SSF117916">
    <property type="entry name" value="Fe-S cluster assembly (FSCA) domain-like"/>
    <property type="match status" value="1"/>
</dbReference>
<keyword evidence="1" id="KW-0479">Metal-binding</keyword>
<keyword evidence="4" id="KW-0408">Iron</keyword>
<gene>
    <name evidence="10" type="ORF">SEMRO_30_G019580.1</name>
</gene>
<dbReference type="PANTHER" id="PTHR42961">
    <property type="entry name" value="IRON-SULFUR PROTEIN NUBPL"/>
    <property type="match status" value="1"/>
</dbReference>
<evidence type="ECO:0000256" key="5">
    <source>
        <dbReference type="ARBA" id="ARBA00023014"/>
    </source>
</evidence>
<evidence type="ECO:0000256" key="2">
    <source>
        <dbReference type="ARBA" id="ARBA00022741"/>
    </source>
</evidence>
<evidence type="ECO:0000256" key="1">
    <source>
        <dbReference type="ARBA" id="ARBA00022723"/>
    </source>
</evidence>
<evidence type="ECO:0000259" key="9">
    <source>
        <dbReference type="Pfam" id="PF06155"/>
    </source>
</evidence>
<dbReference type="InterPro" id="IPR002744">
    <property type="entry name" value="MIP18-like"/>
</dbReference>
<dbReference type="Gene3D" id="3.30.2020.30">
    <property type="match status" value="1"/>
</dbReference>
<dbReference type="FunFam" id="3.30.300.130:FF:000008">
    <property type="entry name" value="Fe-S cluster assembly factor HCF101, chloroplastic"/>
    <property type="match status" value="1"/>
</dbReference>
<dbReference type="SUPFAM" id="SSF52540">
    <property type="entry name" value="P-loop containing nucleoside triphosphate hydrolases"/>
    <property type="match status" value="1"/>
</dbReference>
<evidence type="ECO:0000256" key="7">
    <source>
        <dbReference type="SAM" id="SignalP"/>
    </source>
</evidence>
<dbReference type="PROSITE" id="PS01215">
    <property type="entry name" value="MRP"/>
    <property type="match status" value="1"/>
</dbReference>
<proteinExistence type="inferred from homology"/>
<evidence type="ECO:0000256" key="3">
    <source>
        <dbReference type="ARBA" id="ARBA00022840"/>
    </source>
</evidence>
<dbReference type="GO" id="GO:0046872">
    <property type="term" value="F:metal ion binding"/>
    <property type="evidence" value="ECO:0007669"/>
    <property type="project" value="UniProtKB-KW"/>
</dbReference>
<dbReference type="InterPro" id="IPR033756">
    <property type="entry name" value="YlxH/NBP35"/>
</dbReference>
<evidence type="ECO:0000313" key="11">
    <source>
        <dbReference type="Proteomes" id="UP001153069"/>
    </source>
</evidence>
<feature type="domain" description="Gamma-butyrobetaine hydroxylase-like N-terminal" evidence="9">
    <location>
        <begin position="452"/>
        <end position="536"/>
    </location>
</feature>
<feature type="signal peptide" evidence="7">
    <location>
        <begin position="1"/>
        <end position="26"/>
    </location>
</feature>
<dbReference type="Gene3D" id="3.40.50.300">
    <property type="entry name" value="P-loop containing nucleotide triphosphate hydrolases"/>
    <property type="match status" value="1"/>
</dbReference>
<keyword evidence="7" id="KW-0732">Signal</keyword>
<dbReference type="Pfam" id="PF06155">
    <property type="entry name" value="GBBH-like_N"/>
    <property type="match status" value="1"/>
</dbReference>
<feature type="domain" description="MIP18 family-like" evidence="8">
    <location>
        <begin position="71"/>
        <end position="140"/>
    </location>
</feature>
<evidence type="ECO:0000256" key="4">
    <source>
        <dbReference type="ARBA" id="ARBA00023004"/>
    </source>
</evidence>
<accession>A0A9N8DA40</accession>
<dbReference type="Pfam" id="PF01883">
    <property type="entry name" value="FeS_assembly_P"/>
    <property type="match status" value="1"/>
</dbReference>
<evidence type="ECO:0000256" key="6">
    <source>
        <dbReference type="ARBA" id="ARBA00024036"/>
    </source>
</evidence>
<dbReference type="InterPro" id="IPR010376">
    <property type="entry name" value="GBBH-like_N"/>
</dbReference>
<dbReference type="HAMAP" id="MF_02040">
    <property type="entry name" value="Mrp_NBP35"/>
    <property type="match status" value="1"/>
</dbReference>
<dbReference type="InterPro" id="IPR027417">
    <property type="entry name" value="P-loop_NTPase"/>
</dbReference>
<keyword evidence="11" id="KW-1185">Reference proteome</keyword>
<dbReference type="InterPro" id="IPR034904">
    <property type="entry name" value="FSCA_dom_sf"/>
</dbReference>
<dbReference type="Gene3D" id="3.30.300.130">
    <property type="entry name" value="Fe-S cluster assembly (FSCA)"/>
    <property type="match status" value="1"/>
</dbReference>
<dbReference type="GO" id="GO:0051539">
    <property type="term" value="F:4 iron, 4 sulfur cluster binding"/>
    <property type="evidence" value="ECO:0007669"/>
    <property type="project" value="TreeGrafter"/>
</dbReference>
<comment type="similarity">
    <text evidence="6">Belongs to the Mrp/NBP35 ATP-binding proteins family.</text>
</comment>
<sequence length="554" mass="60868">MMRLNNRRFIGLTCGLLVQVASFARAFVTPVPTRVGAASFTGTGFGISPLFASDSEDSTELPPIPTEWQGDVLQALRNVIDPDLNQDIVTLGFVKNLKLDDRDVSFDVELTTPACPVKEVFASDCERLVKDIAWTEKVSVTMTAQETAMDTETLGMTQVGAVIAVSSCKGGVGKSTTAVNLAFALQRLGATVGIFDADFYGPSLPTMVTPDNDVVRFVGRQVAPLQRNGVRLMSFGYVNEGSAVMRGPMITQLLDQFLSVTHWGSMDYLIIDMPPGTGDIQLTLTQRLNITAAVIVTTPQELSFADVVRGVEMFDSVNVPCVAVVENMAYYQVENNVDQEKLKEEFAEKLRAKGTLANGEADDMADELVQLVLENTPAEQQIRIFGPGHKTRLSEQWGIEHTYSMPLMDQIAANGDSGTPYVLDNPESTQTKTYLELAGTVVSEVAKSKYSKDSMRPEISFDDVAHKINVDDDFITPANLRRSCRCAACVEEMTGRQILMATDISEEIRPMKMYPTGQYALSVDWSDGHRSLYPYRQIQSLLAGETSPKKEMRI</sequence>
<dbReference type="AlphaFoldDB" id="A0A9N8DA40"/>
<keyword evidence="3" id="KW-0067">ATP-binding</keyword>
<dbReference type="GO" id="GO:0140663">
    <property type="term" value="F:ATP-dependent FeS chaperone activity"/>
    <property type="evidence" value="ECO:0007669"/>
    <property type="project" value="InterPro"/>
</dbReference>
<dbReference type="GO" id="GO:0005524">
    <property type="term" value="F:ATP binding"/>
    <property type="evidence" value="ECO:0007669"/>
    <property type="project" value="UniProtKB-KW"/>
</dbReference>
<dbReference type="InterPro" id="IPR019591">
    <property type="entry name" value="Mrp/NBP35_ATP-bd"/>
</dbReference>
<protein>
    <submittedName>
        <fullName evidence="10">Cluster assembly factor HCF101, chloroplastic</fullName>
    </submittedName>
</protein>
<dbReference type="InterPro" id="IPR000808">
    <property type="entry name" value="Mrp-like_CS"/>
</dbReference>